<evidence type="ECO:0008006" key="10">
    <source>
        <dbReference type="Google" id="ProtNLM"/>
    </source>
</evidence>
<evidence type="ECO:0000256" key="7">
    <source>
        <dbReference type="SAM" id="SignalP"/>
    </source>
</evidence>
<feature type="compositionally biased region" description="Polar residues" evidence="6">
    <location>
        <begin position="470"/>
        <end position="479"/>
    </location>
</feature>
<keyword evidence="2" id="KW-0813">Transport</keyword>
<dbReference type="InterPro" id="IPR037239">
    <property type="entry name" value="OSBP_sf"/>
</dbReference>
<reference evidence="8" key="1">
    <citation type="submission" date="2019-06" db="EMBL/GenBank/DDBJ databases">
        <authorList>
            <person name="Palmer J.M."/>
        </authorList>
    </citation>
    <scope>NUCLEOTIDE SEQUENCE</scope>
    <source>
        <strain evidence="8">TWF679</strain>
    </source>
</reference>
<dbReference type="GO" id="GO:0005829">
    <property type="term" value="C:cytosol"/>
    <property type="evidence" value="ECO:0007669"/>
    <property type="project" value="TreeGrafter"/>
</dbReference>
<dbReference type="FunFam" id="1.10.287.2720:FF:000001">
    <property type="entry name" value="Oxysterol-binding OBPalpha"/>
    <property type="match status" value="1"/>
</dbReference>
<dbReference type="GO" id="GO:0016020">
    <property type="term" value="C:membrane"/>
    <property type="evidence" value="ECO:0007669"/>
    <property type="project" value="TreeGrafter"/>
</dbReference>
<dbReference type="EMBL" id="WIWT01000135">
    <property type="protein sequence ID" value="KAF3198370.1"/>
    <property type="molecule type" value="Genomic_DNA"/>
</dbReference>
<evidence type="ECO:0000256" key="2">
    <source>
        <dbReference type="ARBA" id="ARBA00022448"/>
    </source>
</evidence>
<dbReference type="InterPro" id="IPR018494">
    <property type="entry name" value="Oxysterol-bd_CS"/>
</dbReference>
<dbReference type="GO" id="GO:0032934">
    <property type="term" value="F:sterol binding"/>
    <property type="evidence" value="ECO:0007669"/>
    <property type="project" value="TreeGrafter"/>
</dbReference>
<evidence type="ECO:0000256" key="1">
    <source>
        <dbReference type="ARBA" id="ARBA00008842"/>
    </source>
</evidence>
<proteinExistence type="inferred from homology"/>
<keyword evidence="3" id="KW-0445">Lipid transport</keyword>
<dbReference type="InterPro" id="IPR000648">
    <property type="entry name" value="Oxysterol-bd"/>
</dbReference>
<gene>
    <name evidence="8" type="ORF">TWF679_002106</name>
</gene>
<dbReference type="GO" id="GO:0006869">
    <property type="term" value="P:lipid transport"/>
    <property type="evidence" value="ECO:0007669"/>
    <property type="project" value="UniProtKB-KW"/>
</dbReference>
<feature type="region of interest" description="Disordered" evidence="6">
    <location>
        <begin position="389"/>
        <end position="408"/>
    </location>
</feature>
<evidence type="ECO:0000313" key="9">
    <source>
        <dbReference type="Proteomes" id="UP000614610"/>
    </source>
</evidence>
<name>A0A8H8UU63_ORBOL</name>
<dbReference type="PANTHER" id="PTHR10972">
    <property type="entry name" value="OXYSTEROL-BINDING PROTEIN-RELATED"/>
    <property type="match status" value="1"/>
</dbReference>
<dbReference type="Gene3D" id="2.40.160.120">
    <property type="match status" value="1"/>
</dbReference>
<evidence type="ECO:0000313" key="8">
    <source>
        <dbReference type="EMBL" id="KAF3198370.1"/>
    </source>
</evidence>
<dbReference type="Pfam" id="PF01237">
    <property type="entry name" value="Oxysterol_BP"/>
    <property type="match status" value="1"/>
</dbReference>
<dbReference type="FunFam" id="2.40.160.120:FF:000007">
    <property type="entry name" value="Oxysterol binding protein"/>
    <property type="match status" value="1"/>
</dbReference>
<feature type="compositionally biased region" description="Basic and acidic residues" evidence="6">
    <location>
        <begin position="67"/>
        <end position="77"/>
    </location>
</feature>
<keyword evidence="7" id="KW-0732">Signal</keyword>
<dbReference type="PROSITE" id="PS01013">
    <property type="entry name" value="OSBP"/>
    <property type="match status" value="1"/>
</dbReference>
<dbReference type="Proteomes" id="UP000614610">
    <property type="component" value="Unassembled WGS sequence"/>
</dbReference>
<evidence type="ECO:0000256" key="6">
    <source>
        <dbReference type="SAM" id="MobiDB-lite"/>
    </source>
</evidence>
<feature type="region of interest" description="Disordered" evidence="6">
    <location>
        <begin position="467"/>
        <end position="492"/>
    </location>
</feature>
<evidence type="ECO:0000256" key="3">
    <source>
        <dbReference type="ARBA" id="ARBA00023055"/>
    </source>
</evidence>
<keyword evidence="4" id="KW-0446">Lipid-binding</keyword>
<feature type="region of interest" description="Disordered" evidence="6">
    <location>
        <begin position="49"/>
        <end position="85"/>
    </location>
</feature>
<comment type="caution">
    <text evidence="8">The sequence shown here is derived from an EMBL/GenBank/DDBJ whole genome shotgun (WGS) entry which is preliminary data.</text>
</comment>
<dbReference type="AlphaFoldDB" id="A0A8H8UU63"/>
<feature type="chain" id="PRO_5034448145" description="Oxysterol binding protein" evidence="7">
    <location>
        <begin position="21"/>
        <end position="492"/>
    </location>
</feature>
<dbReference type="SUPFAM" id="SSF144000">
    <property type="entry name" value="Oxysterol-binding protein-like"/>
    <property type="match status" value="1"/>
</dbReference>
<accession>A0A8H8UU63</accession>
<organism evidence="8 9">
    <name type="scientific">Orbilia oligospora</name>
    <name type="common">Nematode-trapping fungus</name>
    <name type="synonym">Arthrobotrys oligospora</name>
    <dbReference type="NCBI Taxonomy" id="2813651"/>
    <lineage>
        <taxon>Eukaryota</taxon>
        <taxon>Fungi</taxon>
        <taxon>Dikarya</taxon>
        <taxon>Ascomycota</taxon>
        <taxon>Pezizomycotina</taxon>
        <taxon>Orbiliomycetes</taxon>
        <taxon>Orbiliales</taxon>
        <taxon>Orbiliaceae</taxon>
        <taxon>Orbilia</taxon>
    </lineage>
</organism>
<feature type="signal peptide" evidence="7">
    <location>
        <begin position="1"/>
        <end position="20"/>
    </location>
</feature>
<sequence length="492" mass="55275">MSMPCLQLPVVLLSYLIVITVNHNQPSYIPHQMLGSYASWTSSMFGGHGPHIPHVSGRRRGSTTSSRKSDEADRPDPTEDDTTVVDEGEKSMLLSIISQLKPGADLSRITLPTFILEPRSMLERITNFMQHPETLLPMTTVDDPVERFVSVVKFYLSGWHLKPPGVKKPLNPILGEQFACYWDLPDKCRAYYISEQTSHHPPKSSYFYLAPHHHIRIDGTLKPRSRFLGNSAASMMEGVSVLTLTNKGKPGIGEKYILNQPNIYVRGILFGTMKYELGDYVYVRCPETNLVAEIEFRVKGFFTGTYNAIQGTIKNEKTGEKLYEITGKWNEEMYIKNELTGRSELLFDATNAKPSLPLVRPISEQNEKESQNLWAPTISALLKRDQEAATDEKIKVEEKQRSDTRKREADGIEWVPQLFKPTDEYGLDYVIHANIDGKDPETLEKQVLAITPILPGSHSTGKFAIPPHQSHPNDVTHITGTEPDTGAKGAET</sequence>
<dbReference type="PANTHER" id="PTHR10972:SF102">
    <property type="entry name" value="OXYSTEROL-BINDING PROTEIN"/>
    <property type="match status" value="1"/>
</dbReference>
<dbReference type="Gene3D" id="3.30.70.3490">
    <property type="match status" value="1"/>
</dbReference>
<comment type="similarity">
    <text evidence="1 5">Belongs to the OSBP family.</text>
</comment>
<evidence type="ECO:0000256" key="5">
    <source>
        <dbReference type="RuleBase" id="RU003844"/>
    </source>
</evidence>
<dbReference type="OrthoDB" id="14833at2759"/>
<evidence type="ECO:0000256" key="4">
    <source>
        <dbReference type="ARBA" id="ARBA00023121"/>
    </source>
</evidence>
<dbReference type="GO" id="GO:0032541">
    <property type="term" value="C:cortical endoplasmic reticulum"/>
    <property type="evidence" value="ECO:0007669"/>
    <property type="project" value="TreeGrafter"/>
</dbReference>
<protein>
    <recommendedName>
        <fullName evidence="10">Oxysterol binding protein</fullName>
    </recommendedName>
</protein>
<dbReference type="Gene3D" id="1.10.287.2720">
    <property type="match status" value="1"/>
</dbReference>